<sequence length="114" mass="13171">MQKGPPKRIPHFTRVDKLEDQLSLFLCVTSHRDRQRAKAWEVPRLGDRQMWGFLLRLVVIRQPLGGSMKCQQYRKDNGGVAPGKASYWRRVRLWESNQTGGPMLGSLCKPPITR</sequence>
<accession>A0A4S8I3E7</accession>
<evidence type="ECO:0000313" key="2">
    <source>
        <dbReference type="Proteomes" id="UP000317650"/>
    </source>
</evidence>
<proteinExistence type="predicted"/>
<keyword evidence="2" id="KW-1185">Reference proteome</keyword>
<dbReference type="AlphaFoldDB" id="A0A4S8I3E7"/>
<dbReference type="EMBL" id="PYDT01001502">
    <property type="protein sequence ID" value="THU42478.1"/>
    <property type="molecule type" value="Genomic_DNA"/>
</dbReference>
<reference evidence="1 2" key="1">
    <citation type="journal article" date="2019" name="Nat. Plants">
        <title>Genome sequencing of Musa balbisiana reveals subgenome evolution and function divergence in polyploid bananas.</title>
        <authorList>
            <person name="Yao X."/>
        </authorList>
    </citation>
    <scope>NUCLEOTIDE SEQUENCE [LARGE SCALE GENOMIC DNA]</scope>
    <source>
        <strain evidence="2">cv. DH-PKW</strain>
        <tissue evidence="1">Leaves</tissue>
    </source>
</reference>
<gene>
    <name evidence="1" type="ORF">C4D60_Mb00t19670</name>
</gene>
<evidence type="ECO:0000313" key="1">
    <source>
        <dbReference type="EMBL" id="THU42478.1"/>
    </source>
</evidence>
<organism evidence="1 2">
    <name type="scientific">Musa balbisiana</name>
    <name type="common">Banana</name>
    <dbReference type="NCBI Taxonomy" id="52838"/>
    <lineage>
        <taxon>Eukaryota</taxon>
        <taxon>Viridiplantae</taxon>
        <taxon>Streptophyta</taxon>
        <taxon>Embryophyta</taxon>
        <taxon>Tracheophyta</taxon>
        <taxon>Spermatophyta</taxon>
        <taxon>Magnoliopsida</taxon>
        <taxon>Liliopsida</taxon>
        <taxon>Zingiberales</taxon>
        <taxon>Musaceae</taxon>
        <taxon>Musa</taxon>
    </lineage>
</organism>
<comment type="caution">
    <text evidence="1">The sequence shown here is derived from an EMBL/GenBank/DDBJ whole genome shotgun (WGS) entry which is preliminary data.</text>
</comment>
<protein>
    <submittedName>
        <fullName evidence="1">Uncharacterized protein</fullName>
    </submittedName>
</protein>
<name>A0A4S8I3E7_MUSBA</name>
<dbReference type="Proteomes" id="UP000317650">
    <property type="component" value="Unassembled WGS sequence"/>
</dbReference>